<feature type="transmembrane region" description="Helical" evidence="6">
    <location>
        <begin position="310"/>
        <end position="328"/>
    </location>
</feature>
<organism evidence="8">
    <name type="scientific">Trichodesmium erythraeum (strain IMS101)</name>
    <dbReference type="NCBI Taxonomy" id="203124"/>
    <lineage>
        <taxon>Bacteria</taxon>
        <taxon>Bacillati</taxon>
        <taxon>Cyanobacteriota</taxon>
        <taxon>Cyanophyceae</taxon>
        <taxon>Oscillatoriophycideae</taxon>
        <taxon>Oscillatoriales</taxon>
        <taxon>Microcoleaceae</taxon>
        <taxon>Trichodesmium</taxon>
    </lineage>
</organism>
<dbReference type="RefSeq" id="WP_011610151.1">
    <property type="nucleotide sequence ID" value="NC_008312.1"/>
</dbReference>
<feature type="transmembrane region" description="Helical" evidence="6">
    <location>
        <begin position="378"/>
        <end position="398"/>
    </location>
</feature>
<sequence>MSKKTVSQNIKNSIKIYQDSNFQIIIGIISMAILGGPGISPLLPSIAKNWNISPEHIGWVISAFFIPITIGTPISGILADRYGRKQILIPALILFAISGTLCSLAPNFQTLIGLRFVQGIGAAPLESLTLTLISDFYSGKLLTTAMAFKTMSVGLSLVIYPLISSGLTTWGWRYPFLLYLIAIPLSIWILFSLKNPAIPKQKSFNLKKYLRNIWQSFNNYQVRSLLIVIIVNFIFSLGPCLTYIPLFADRQLGASYIVIGIILASRGIFLAFASSQLGIFAKYLSELTLIKISFIIYCIAFIMIPTINNIWLLFIPGILLGLAHGMLVPSTQSLLGQLSPENYRAGFMAVTSSALSFGRTLGPILAGSMFYIGGMAGVFYSSSIVSLVIFVFISYLVINTQSIKS</sequence>
<keyword evidence="2" id="KW-1003">Cell membrane</keyword>
<dbReference type="PANTHER" id="PTHR43124:SF3">
    <property type="entry name" value="CHLORAMPHENICOL EFFLUX PUMP RV0191"/>
    <property type="match status" value="1"/>
</dbReference>
<evidence type="ECO:0000256" key="6">
    <source>
        <dbReference type="SAM" id="Phobius"/>
    </source>
</evidence>
<dbReference type="EMBL" id="CP000393">
    <property type="protein sequence ID" value="ABG49755.1"/>
    <property type="molecule type" value="Genomic_DNA"/>
</dbReference>
<feature type="transmembrane region" description="Helical" evidence="6">
    <location>
        <begin position="87"/>
        <end position="106"/>
    </location>
</feature>
<evidence type="ECO:0000259" key="7">
    <source>
        <dbReference type="PROSITE" id="PS50850"/>
    </source>
</evidence>
<dbReference type="InterPro" id="IPR011701">
    <property type="entry name" value="MFS"/>
</dbReference>
<dbReference type="HOGENOM" id="CLU_001265_10_6_3"/>
<evidence type="ECO:0000256" key="1">
    <source>
        <dbReference type="ARBA" id="ARBA00004651"/>
    </source>
</evidence>
<feature type="transmembrane region" description="Helical" evidence="6">
    <location>
        <begin position="284"/>
        <end position="304"/>
    </location>
</feature>
<evidence type="ECO:0000256" key="5">
    <source>
        <dbReference type="ARBA" id="ARBA00023136"/>
    </source>
</evidence>
<feature type="transmembrane region" description="Helical" evidence="6">
    <location>
        <begin position="59"/>
        <end position="80"/>
    </location>
</feature>
<dbReference type="KEGG" id="ter:Tery_0273"/>
<reference evidence="8" key="1">
    <citation type="submission" date="2006-06" db="EMBL/GenBank/DDBJ databases">
        <title>Complete sequence of Trichodesmium erythraeum IMS101.</title>
        <authorList>
            <consortium name="US DOE Joint Genome Institute"/>
            <person name="Copeland A."/>
            <person name="Lucas S."/>
            <person name="Lapidus A."/>
            <person name="Barry K."/>
            <person name="Detter J.C."/>
            <person name="Glavina del Rio T."/>
            <person name="Hammon N."/>
            <person name="Israni S."/>
            <person name="Dalin E."/>
            <person name="Tice H."/>
            <person name="Pitluck S."/>
            <person name="Kiss H."/>
            <person name="Munk A.C."/>
            <person name="Brettin T."/>
            <person name="Bruce D."/>
            <person name="Han C."/>
            <person name="Tapia R."/>
            <person name="Gilna P."/>
            <person name="Schmutz J."/>
            <person name="Larimer F."/>
            <person name="Land M."/>
            <person name="Hauser L."/>
            <person name="Kyrpides N."/>
            <person name="Kim E."/>
            <person name="Richardson P."/>
        </authorList>
    </citation>
    <scope>NUCLEOTIDE SEQUENCE [LARGE SCALE GENOMIC DNA]</scope>
    <source>
        <strain evidence="8">IMS101</strain>
    </source>
</reference>
<feature type="transmembrane region" description="Helical" evidence="6">
    <location>
        <begin position="21"/>
        <end position="39"/>
    </location>
</feature>
<feature type="transmembrane region" description="Helical" evidence="6">
    <location>
        <begin position="145"/>
        <end position="164"/>
    </location>
</feature>
<feature type="transmembrane region" description="Helical" evidence="6">
    <location>
        <begin position="225"/>
        <end position="248"/>
    </location>
</feature>
<dbReference type="GO" id="GO:0005886">
    <property type="term" value="C:plasma membrane"/>
    <property type="evidence" value="ECO:0007669"/>
    <property type="project" value="UniProtKB-SubCell"/>
</dbReference>
<dbReference type="OrthoDB" id="9812221at2"/>
<comment type="subcellular location">
    <subcellularLocation>
        <location evidence="1">Cell membrane</location>
        <topology evidence="1">Multi-pass membrane protein</topology>
    </subcellularLocation>
</comment>
<dbReference type="CDD" id="cd17474">
    <property type="entry name" value="MFS_YfmO_like"/>
    <property type="match status" value="1"/>
</dbReference>
<evidence type="ECO:0000256" key="2">
    <source>
        <dbReference type="ARBA" id="ARBA00022475"/>
    </source>
</evidence>
<evidence type="ECO:0000256" key="3">
    <source>
        <dbReference type="ARBA" id="ARBA00022692"/>
    </source>
</evidence>
<dbReference type="InterPro" id="IPR020846">
    <property type="entry name" value="MFS_dom"/>
</dbReference>
<dbReference type="SUPFAM" id="SSF103473">
    <property type="entry name" value="MFS general substrate transporter"/>
    <property type="match status" value="1"/>
</dbReference>
<gene>
    <name evidence="8" type="ordered locus">Tery_0273</name>
</gene>
<dbReference type="PROSITE" id="PS00216">
    <property type="entry name" value="SUGAR_TRANSPORT_1"/>
    <property type="match status" value="1"/>
</dbReference>
<dbReference type="eggNOG" id="COG2814">
    <property type="taxonomic scope" value="Bacteria"/>
</dbReference>
<dbReference type="AlphaFoldDB" id="Q119R9"/>
<evidence type="ECO:0000256" key="4">
    <source>
        <dbReference type="ARBA" id="ARBA00022989"/>
    </source>
</evidence>
<evidence type="ECO:0000313" key="8">
    <source>
        <dbReference type="EMBL" id="ABG49755.1"/>
    </source>
</evidence>
<keyword evidence="4 6" id="KW-1133">Transmembrane helix</keyword>
<dbReference type="PROSITE" id="PS00217">
    <property type="entry name" value="SUGAR_TRANSPORT_2"/>
    <property type="match status" value="1"/>
</dbReference>
<dbReference type="InterPro" id="IPR036259">
    <property type="entry name" value="MFS_trans_sf"/>
</dbReference>
<feature type="domain" description="Major facilitator superfamily (MFS) profile" evidence="7">
    <location>
        <begin position="16"/>
        <end position="401"/>
    </location>
</feature>
<dbReference type="Gene3D" id="1.20.1250.20">
    <property type="entry name" value="MFS general substrate transporter like domains"/>
    <property type="match status" value="1"/>
</dbReference>
<dbReference type="STRING" id="203124.Tery_0273"/>
<protein>
    <submittedName>
        <fullName evidence="8">Major facilitator superfamily MFS_1</fullName>
    </submittedName>
</protein>
<dbReference type="GO" id="GO:0022857">
    <property type="term" value="F:transmembrane transporter activity"/>
    <property type="evidence" value="ECO:0007669"/>
    <property type="project" value="InterPro"/>
</dbReference>
<keyword evidence="3 6" id="KW-0812">Transmembrane</keyword>
<dbReference type="Pfam" id="PF07690">
    <property type="entry name" value="MFS_1"/>
    <property type="match status" value="1"/>
</dbReference>
<dbReference type="PANTHER" id="PTHR43124">
    <property type="entry name" value="PURINE EFFLUX PUMP PBUE"/>
    <property type="match status" value="1"/>
</dbReference>
<dbReference type="PROSITE" id="PS50850">
    <property type="entry name" value="MFS"/>
    <property type="match status" value="1"/>
</dbReference>
<dbReference type="InterPro" id="IPR050189">
    <property type="entry name" value="MFS_Efflux_Transporters"/>
</dbReference>
<accession>Q119R9</accession>
<dbReference type="InterPro" id="IPR005829">
    <property type="entry name" value="Sugar_transporter_CS"/>
</dbReference>
<proteinExistence type="predicted"/>
<feature type="transmembrane region" description="Helical" evidence="6">
    <location>
        <begin position="176"/>
        <end position="193"/>
    </location>
</feature>
<name>Q119R9_TRIEI</name>
<feature type="transmembrane region" description="Helical" evidence="6">
    <location>
        <begin position="254"/>
        <end position="272"/>
    </location>
</feature>
<keyword evidence="5 6" id="KW-0472">Membrane</keyword>